<evidence type="ECO:0000313" key="3">
    <source>
        <dbReference type="Proteomes" id="UP001152599"/>
    </source>
</evidence>
<organism evidence="2 3">
    <name type="scientific">Profundicola chukchiensis</name>
    <dbReference type="NCBI Taxonomy" id="2961959"/>
    <lineage>
        <taxon>Bacteria</taxon>
        <taxon>Pseudomonadati</taxon>
        <taxon>Bacteroidota</taxon>
        <taxon>Flavobacteriia</taxon>
        <taxon>Flavobacteriales</taxon>
        <taxon>Weeksellaceae</taxon>
        <taxon>Profundicola</taxon>
    </lineage>
</organism>
<gene>
    <name evidence="2" type="ORF">NMK71_02600</name>
</gene>
<name>A0A9X4MUS8_9FLAO</name>
<dbReference type="InterPro" id="IPR037523">
    <property type="entry name" value="VOC_core"/>
</dbReference>
<reference evidence="2" key="1">
    <citation type="submission" date="2022-07" db="EMBL/GenBank/DDBJ databases">
        <title>Description and genome-wide analysis of Profundicola chukchiensis gen. nov., sp. nov., marine bacteria isolated from bottom sediments of the Chukchi Sea.</title>
        <authorList>
            <person name="Romanenko L."/>
            <person name="Otstavnykh N."/>
            <person name="Kurilenko V."/>
            <person name="Eremeev V."/>
            <person name="Velansky P."/>
            <person name="Mikhailov V."/>
            <person name="Isaeva M."/>
        </authorList>
    </citation>
    <scope>NUCLEOTIDE SEQUENCE</scope>
    <source>
        <strain evidence="2">KMM 9713</strain>
    </source>
</reference>
<dbReference type="PROSITE" id="PS51819">
    <property type="entry name" value="VOC"/>
    <property type="match status" value="1"/>
</dbReference>
<dbReference type="EMBL" id="JANCMU010000001">
    <property type="protein sequence ID" value="MDG4945291.1"/>
    <property type="molecule type" value="Genomic_DNA"/>
</dbReference>
<dbReference type="SUPFAM" id="SSF54593">
    <property type="entry name" value="Glyoxalase/Bleomycin resistance protein/Dihydroxybiphenyl dioxygenase"/>
    <property type="match status" value="1"/>
</dbReference>
<feature type="domain" description="VOC" evidence="1">
    <location>
        <begin position="2"/>
        <end position="114"/>
    </location>
</feature>
<dbReference type="Proteomes" id="UP001152599">
    <property type="component" value="Unassembled WGS sequence"/>
</dbReference>
<dbReference type="AlphaFoldDB" id="A0A9X4MUS8"/>
<proteinExistence type="predicted"/>
<dbReference type="InterPro" id="IPR029068">
    <property type="entry name" value="Glyas_Bleomycin-R_OHBP_Dase"/>
</dbReference>
<keyword evidence="3" id="KW-1185">Reference proteome</keyword>
<dbReference type="Gene3D" id="3.10.180.10">
    <property type="entry name" value="2,3-Dihydroxybiphenyl 1,2-Dioxygenase, domain 1"/>
    <property type="match status" value="1"/>
</dbReference>
<accession>A0A9X4MUS8</accession>
<evidence type="ECO:0000259" key="1">
    <source>
        <dbReference type="PROSITE" id="PS51819"/>
    </source>
</evidence>
<dbReference type="RefSeq" id="WP_304419956.1">
    <property type="nucleotide sequence ID" value="NZ_JANCMU010000001.1"/>
</dbReference>
<protein>
    <submittedName>
        <fullName evidence="2">VOC family protein</fullName>
    </submittedName>
</protein>
<comment type="caution">
    <text evidence="2">The sequence shown here is derived from an EMBL/GenBank/DDBJ whole genome shotgun (WGS) entry which is preliminary data.</text>
</comment>
<evidence type="ECO:0000313" key="2">
    <source>
        <dbReference type="EMBL" id="MDG4945291.1"/>
    </source>
</evidence>
<sequence>MIIKHLTLYAQNLTQQKNFFVDVLGFELIRESEKSFEIRAGLSILKFEYHPGFKAYHFAFGIPFSMYKAAFSWLKERVEIIKDGENEIVDFPAWDAKAIYFYDQDQNICEFIARKSIPENIDESFSLNHIFNVTEIGLVISNIKSTFDKLHQQTSIKMYDGSLDRFLAVGDNDGLFICIDPNKKDWFPTNDKAEIADFMAEVEILDKNYSIKYLNGELEISSLN</sequence>